<dbReference type="Gene3D" id="3.40.630.10">
    <property type="entry name" value="Zn peptidases"/>
    <property type="match status" value="1"/>
</dbReference>
<evidence type="ECO:0000313" key="4">
    <source>
        <dbReference type="EMBL" id="TGE21961.1"/>
    </source>
</evidence>
<feature type="binding site" evidence="2">
    <location>
        <position position="145"/>
    </location>
    <ligand>
        <name>Mn(2+)</name>
        <dbReference type="ChEBI" id="CHEBI:29035"/>
        <label>2</label>
    </ligand>
</feature>
<feature type="binding site" evidence="2">
    <location>
        <position position="371"/>
    </location>
    <ligand>
        <name>Mn(2+)</name>
        <dbReference type="ChEBI" id="CHEBI:29035"/>
        <label>2</label>
    </ligand>
</feature>
<dbReference type="InterPro" id="IPR011650">
    <property type="entry name" value="Peptidase_M20_dimer"/>
</dbReference>
<dbReference type="PIRSF" id="PIRSF005962">
    <property type="entry name" value="Pept_M20D_amidohydro"/>
    <property type="match status" value="1"/>
</dbReference>
<dbReference type="SUPFAM" id="SSF53187">
    <property type="entry name" value="Zn-dependent exopeptidases"/>
    <property type="match status" value="1"/>
</dbReference>
<protein>
    <submittedName>
        <fullName evidence="4">Amidohydrolase</fullName>
    </submittedName>
</protein>
<organism evidence="4 5">
    <name type="scientific">Hymenobacter aquaticus</name>
    <dbReference type="NCBI Taxonomy" id="1867101"/>
    <lineage>
        <taxon>Bacteria</taxon>
        <taxon>Pseudomonadati</taxon>
        <taxon>Bacteroidota</taxon>
        <taxon>Cytophagia</taxon>
        <taxon>Cytophagales</taxon>
        <taxon>Hymenobacteraceae</taxon>
        <taxon>Hymenobacter</taxon>
    </lineage>
</organism>
<dbReference type="NCBIfam" id="TIGR01891">
    <property type="entry name" value="amidohydrolases"/>
    <property type="match status" value="1"/>
</dbReference>
<feature type="binding site" evidence="2">
    <location>
        <position position="172"/>
    </location>
    <ligand>
        <name>Mn(2+)</name>
        <dbReference type="ChEBI" id="CHEBI:29035"/>
        <label>2</label>
    </ligand>
</feature>
<accession>A0A4Z0PYH7</accession>
<dbReference type="Proteomes" id="UP000297549">
    <property type="component" value="Unassembled WGS sequence"/>
</dbReference>
<feature type="domain" description="Peptidase M20 dimerisation" evidence="3">
    <location>
        <begin position="197"/>
        <end position="288"/>
    </location>
</feature>
<gene>
    <name evidence="4" type="ORF">E5K00_17030</name>
</gene>
<name>A0A4Z0PYH7_9BACT</name>
<dbReference type="GO" id="GO:0046872">
    <property type="term" value="F:metal ion binding"/>
    <property type="evidence" value="ECO:0007669"/>
    <property type="project" value="UniProtKB-KW"/>
</dbReference>
<evidence type="ECO:0000256" key="2">
    <source>
        <dbReference type="PIRSR" id="PIRSR005962-1"/>
    </source>
</evidence>
<reference evidence="4 5" key="1">
    <citation type="submission" date="2019-04" db="EMBL/GenBank/DDBJ databases">
        <authorList>
            <person name="Feng G."/>
            <person name="Zhang J."/>
            <person name="Zhu H."/>
        </authorList>
    </citation>
    <scope>NUCLEOTIDE SEQUENCE [LARGE SCALE GENOMIC DNA]</scope>
    <source>
        <strain evidence="4 5">JCM 31653</strain>
    </source>
</reference>
<dbReference type="GO" id="GO:0019877">
    <property type="term" value="P:diaminopimelate biosynthetic process"/>
    <property type="evidence" value="ECO:0007669"/>
    <property type="project" value="UniProtKB-ARBA"/>
</dbReference>
<keyword evidence="1 4" id="KW-0378">Hydrolase</keyword>
<feature type="binding site" evidence="2">
    <location>
        <position position="111"/>
    </location>
    <ligand>
        <name>Mn(2+)</name>
        <dbReference type="ChEBI" id="CHEBI:29035"/>
        <label>2</label>
    </ligand>
</feature>
<dbReference type="InterPro" id="IPR017439">
    <property type="entry name" value="Amidohydrolase"/>
</dbReference>
<dbReference type="OrthoDB" id="9776731at2"/>
<evidence type="ECO:0000256" key="1">
    <source>
        <dbReference type="ARBA" id="ARBA00022801"/>
    </source>
</evidence>
<keyword evidence="5" id="KW-1185">Reference proteome</keyword>
<dbReference type="EMBL" id="SRLC01000002">
    <property type="protein sequence ID" value="TGE21961.1"/>
    <property type="molecule type" value="Genomic_DNA"/>
</dbReference>
<dbReference type="InterPro" id="IPR036264">
    <property type="entry name" value="Bact_exopeptidase_dim_dom"/>
</dbReference>
<comment type="cofactor">
    <cofactor evidence="2">
        <name>Mn(2+)</name>
        <dbReference type="ChEBI" id="CHEBI:29035"/>
    </cofactor>
    <text evidence="2">The Mn(2+) ion enhances activity.</text>
</comment>
<dbReference type="GO" id="GO:0050118">
    <property type="term" value="F:N-acetyldiaminopimelate deacetylase activity"/>
    <property type="evidence" value="ECO:0007669"/>
    <property type="project" value="UniProtKB-ARBA"/>
</dbReference>
<dbReference type="PANTHER" id="PTHR11014">
    <property type="entry name" value="PEPTIDASE M20 FAMILY MEMBER"/>
    <property type="match status" value="1"/>
</dbReference>
<dbReference type="SUPFAM" id="SSF55031">
    <property type="entry name" value="Bacterial exopeptidase dimerisation domain"/>
    <property type="match status" value="1"/>
</dbReference>
<evidence type="ECO:0000313" key="5">
    <source>
        <dbReference type="Proteomes" id="UP000297549"/>
    </source>
</evidence>
<feature type="binding site" evidence="2">
    <location>
        <position position="109"/>
    </location>
    <ligand>
        <name>Mn(2+)</name>
        <dbReference type="ChEBI" id="CHEBI:29035"/>
        <label>2</label>
    </ligand>
</feature>
<proteinExistence type="predicted"/>
<dbReference type="InterPro" id="IPR002933">
    <property type="entry name" value="Peptidase_M20"/>
</dbReference>
<keyword evidence="2" id="KW-0479">Metal-binding</keyword>
<sequence length="416" mass="44718">MSSAESVLQKVKSLAAAAAADTVALREHLHAHPELSFAEHNTAAFVTEQLRQMGLDPQLMATTGVVALIEGRNPGIRTVALRADMDALPIQEQNEVPYKSTNPGVMHACGHDVHTSSLLGTARILSQLRDEFEGTVKLIFQPGEELLPGGASLMIKEGVLENPKPASVLGQHVFPMLPAGKVGLRPGRYMASTDELYLTVRGKGGHGAMPEQNLDPVLVAAHVIVAAQQIVSRRASPKLPSVLSFGKVIANGATNVIPNEVHIEGTFRTLNEEWRKEAHGHLRRLVEGLAESMGATAELEIRHGYPYLENEPELTARTRAAAEAYLGPENVIELDQWMAAEDFAYYSQAADACFYRLGTRSLDGRNASSVHTPTFDVDPKALEVGPGLMAWLTLQELAAAPAQPAQPAAAVAESHL</sequence>
<dbReference type="RefSeq" id="WP_135464485.1">
    <property type="nucleotide sequence ID" value="NZ_SRLC01000002.1"/>
</dbReference>
<dbReference type="AlphaFoldDB" id="A0A4Z0PYH7"/>
<keyword evidence="2" id="KW-0464">Manganese</keyword>
<dbReference type="Pfam" id="PF01546">
    <property type="entry name" value="Peptidase_M20"/>
    <property type="match status" value="1"/>
</dbReference>
<dbReference type="CDD" id="cd03886">
    <property type="entry name" value="M20_Acy1"/>
    <property type="match status" value="1"/>
</dbReference>
<dbReference type="PANTHER" id="PTHR11014:SF63">
    <property type="entry name" value="METALLOPEPTIDASE, PUTATIVE (AFU_ORTHOLOGUE AFUA_6G09600)-RELATED"/>
    <property type="match status" value="1"/>
</dbReference>
<dbReference type="Pfam" id="PF07687">
    <property type="entry name" value="M20_dimer"/>
    <property type="match status" value="1"/>
</dbReference>
<evidence type="ECO:0000259" key="3">
    <source>
        <dbReference type="Pfam" id="PF07687"/>
    </source>
</evidence>
<dbReference type="FunFam" id="3.30.70.360:FF:000001">
    <property type="entry name" value="N-acetyldiaminopimelate deacetylase"/>
    <property type="match status" value="1"/>
</dbReference>
<dbReference type="Gene3D" id="3.30.70.360">
    <property type="match status" value="1"/>
</dbReference>
<comment type="caution">
    <text evidence="4">The sequence shown here is derived from an EMBL/GenBank/DDBJ whole genome shotgun (WGS) entry which is preliminary data.</text>
</comment>